<dbReference type="GO" id="GO:0016757">
    <property type="term" value="F:glycosyltransferase activity"/>
    <property type="evidence" value="ECO:0007669"/>
    <property type="project" value="InterPro"/>
</dbReference>
<evidence type="ECO:0000259" key="3">
    <source>
        <dbReference type="Pfam" id="PF13439"/>
    </source>
</evidence>
<dbReference type="PANTHER" id="PTHR46401">
    <property type="entry name" value="GLYCOSYLTRANSFERASE WBBK-RELATED"/>
    <property type="match status" value="1"/>
</dbReference>
<reference evidence="4" key="1">
    <citation type="submission" date="2020-05" db="EMBL/GenBank/DDBJ databases">
        <authorList>
            <person name="Chiriac C."/>
            <person name="Salcher M."/>
            <person name="Ghai R."/>
            <person name="Kavagutti S V."/>
        </authorList>
    </citation>
    <scope>NUCLEOTIDE SEQUENCE</scope>
</reference>
<dbReference type="CDD" id="cd03809">
    <property type="entry name" value="GT4_MtfB-like"/>
    <property type="match status" value="1"/>
</dbReference>
<keyword evidence="1" id="KW-0808">Transferase</keyword>
<organism evidence="4">
    <name type="scientific">freshwater metagenome</name>
    <dbReference type="NCBI Taxonomy" id="449393"/>
    <lineage>
        <taxon>unclassified sequences</taxon>
        <taxon>metagenomes</taxon>
        <taxon>ecological metagenomes</taxon>
    </lineage>
</organism>
<dbReference type="Gene3D" id="3.40.50.2000">
    <property type="entry name" value="Glycogen Phosphorylase B"/>
    <property type="match status" value="2"/>
</dbReference>
<dbReference type="SUPFAM" id="SSF53756">
    <property type="entry name" value="UDP-Glycosyltransferase/glycogen phosphorylase"/>
    <property type="match status" value="1"/>
</dbReference>
<accession>A0A6J6DGD4</accession>
<protein>
    <submittedName>
        <fullName evidence="4">Unannotated protein</fullName>
    </submittedName>
</protein>
<dbReference type="InterPro" id="IPR001296">
    <property type="entry name" value="Glyco_trans_1"/>
</dbReference>
<proteinExistence type="predicted"/>
<gene>
    <name evidence="4" type="ORF">UFOPK1639_00576</name>
</gene>
<sequence length="324" mass="36601">MTAIISDIQQLKELPREAEYFLANDPKNPLLELFLPRRLNKQGASIVFSPMQTMGSFGKKYRLILTLHDLIYYKHRKPPVFLAWPIKLAWRLFHLSFAPVRLLLNWADAVVTISETTKSLIEMYRLTRRPVTVVYNASSMPIVGSSKIGPKTKNLVYMGSFMPYKNVELLIKGMEDLPEFTLTLCSKVDPKRREQLLASAGKDSRSRIVFVNGISEAKYSEIIDDSFALVTASKDEGFGIPVIEAMSRSIPVVLSDIPIFREVASEAAHFFDPESPIEFALAIKSLEEIGSWQKASKRSLERAKAFSWDDSAGKLNLLIQGLRD</sequence>
<feature type="domain" description="Glycosyl transferase family 1" evidence="2">
    <location>
        <begin position="147"/>
        <end position="290"/>
    </location>
</feature>
<feature type="domain" description="Glycosyltransferase subfamily 4-like N-terminal" evidence="3">
    <location>
        <begin position="27"/>
        <end position="136"/>
    </location>
</feature>
<dbReference type="AlphaFoldDB" id="A0A6J6DGD4"/>
<name>A0A6J6DGD4_9ZZZZ</name>
<evidence type="ECO:0000256" key="1">
    <source>
        <dbReference type="ARBA" id="ARBA00022679"/>
    </source>
</evidence>
<dbReference type="Pfam" id="PF13439">
    <property type="entry name" value="Glyco_transf_4"/>
    <property type="match status" value="1"/>
</dbReference>
<dbReference type="InterPro" id="IPR028098">
    <property type="entry name" value="Glyco_trans_4-like_N"/>
</dbReference>
<evidence type="ECO:0000313" key="4">
    <source>
        <dbReference type="EMBL" id="CAB4563091.1"/>
    </source>
</evidence>
<dbReference type="PANTHER" id="PTHR46401:SF2">
    <property type="entry name" value="GLYCOSYLTRANSFERASE WBBK-RELATED"/>
    <property type="match status" value="1"/>
</dbReference>
<dbReference type="Pfam" id="PF00534">
    <property type="entry name" value="Glycos_transf_1"/>
    <property type="match status" value="1"/>
</dbReference>
<evidence type="ECO:0000259" key="2">
    <source>
        <dbReference type="Pfam" id="PF00534"/>
    </source>
</evidence>
<dbReference type="EMBL" id="CAEZTH010000057">
    <property type="protein sequence ID" value="CAB4563091.1"/>
    <property type="molecule type" value="Genomic_DNA"/>
</dbReference>